<feature type="domain" description="C3H1-type" evidence="7">
    <location>
        <begin position="103"/>
        <end position="131"/>
    </location>
</feature>
<reference evidence="8" key="1">
    <citation type="submission" date="2023-10" db="EMBL/GenBank/DDBJ databases">
        <title>Genome assembly of Pristionchus species.</title>
        <authorList>
            <person name="Yoshida K."/>
            <person name="Sommer R.J."/>
        </authorList>
    </citation>
    <scope>NUCLEOTIDE SEQUENCE</scope>
    <source>
        <strain evidence="8">RS0144</strain>
    </source>
</reference>
<organism evidence="8 9">
    <name type="scientific">Pristionchus entomophagus</name>
    <dbReference type="NCBI Taxonomy" id="358040"/>
    <lineage>
        <taxon>Eukaryota</taxon>
        <taxon>Metazoa</taxon>
        <taxon>Ecdysozoa</taxon>
        <taxon>Nematoda</taxon>
        <taxon>Chromadorea</taxon>
        <taxon>Rhabditida</taxon>
        <taxon>Rhabditina</taxon>
        <taxon>Diplogasteromorpha</taxon>
        <taxon>Diplogasteroidea</taxon>
        <taxon>Neodiplogasteridae</taxon>
        <taxon>Pristionchus</taxon>
    </lineage>
</organism>
<evidence type="ECO:0000256" key="5">
    <source>
        <dbReference type="PROSITE-ProRule" id="PRU00723"/>
    </source>
</evidence>
<dbReference type="Proteomes" id="UP001432027">
    <property type="component" value="Unassembled WGS sequence"/>
</dbReference>
<evidence type="ECO:0000256" key="6">
    <source>
        <dbReference type="SAM" id="MobiDB-lite"/>
    </source>
</evidence>
<protein>
    <recommendedName>
        <fullName evidence="7">C3H1-type domain-containing protein</fullName>
    </recommendedName>
</protein>
<dbReference type="SMART" id="SM00356">
    <property type="entry name" value="ZnF_C3H1"/>
    <property type="match status" value="1"/>
</dbReference>
<evidence type="ECO:0000256" key="3">
    <source>
        <dbReference type="ARBA" id="ARBA00022771"/>
    </source>
</evidence>
<feature type="compositionally biased region" description="Polar residues" evidence="6">
    <location>
        <begin position="213"/>
        <end position="224"/>
    </location>
</feature>
<feature type="compositionally biased region" description="Low complexity" evidence="6">
    <location>
        <begin position="172"/>
        <end position="211"/>
    </location>
</feature>
<keyword evidence="4 5" id="KW-0862">Zinc</keyword>
<feature type="region of interest" description="Disordered" evidence="6">
    <location>
        <begin position="172"/>
        <end position="226"/>
    </location>
</feature>
<comment type="caution">
    <text evidence="8">The sequence shown here is derived from an EMBL/GenBank/DDBJ whole genome shotgun (WGS) entry which is preliminary data.</text>
</comment>
<keyword evidence="1 5" id="KW-0479">Metal-binding</keyword>
<evidence type="ECO:0000313" key="8">
    <source>
        <dbReference type="EMBL" id="GMT01468.1"/>
    </source>
</evidence>
<dbReference type="Gene3D" id="4.10.1000.10">
    <property type="entry name" value="Zinc finger, CCCH-type"/>
    <property type="match status" value="1"/>
</dbReference>
<dbReference type="AlphaFoldDB" id="A0AAV5U4U6"/>
<dbReference type="FunFam" id="4.10.1000.10:FF:000001">
    <property type="entry name" value="zinc finger CCCH domain-containing protein 15-like"/>
    <property type="match status" value="1"/>
</dbReference>
<dbReference type="InterPro" id="IPR000571">
    <property type="entry name" value="Znf_CCCH"/>
</dbReference>
<keyword evidence="2" id="KW-0677">Repeat</keyword>
<evidence type="ECO:0000256" key="1">
    <source>
        <dbReference type="ARBA" id="ARBA00022723"/>
    </source>
</evidence>
<evidence type="ECO:0000256" key="2">
    <source>
        <dbReference type="ARBA" id="ARBA00022737"/>
    </source>
</evidence>
<feature type="zinc finger region" description="C3H1-type" evidence="5">
    <location>
        <begin position="103"/>
        <end position="131"/>
    </location>
</feature>
<feature type="non-terminal residue" evidence="8">
    <location>
        <position position="1"/>
    </location>
</feature>
<keyword evidence="3 5" id="KW-0863">Zinc-finger</keyword>
<evidence type="ECO:0000256" key="4">
    <source>
        <dbReference type="ARBA" id="ARBA00022833"/>
    </source>
</evidence>
<name>A0AAV5U4U6_9BILA</name>
<evidence type="ECO:0000313" key="9">
    <source>
        <dbReference type="Proteomes" id="UP001432027"/>
    </source>
</evidence>
<evidence type="ECO:0000259" key="7">
    <source>
        <dbReference type="PROSITE" id="PS50103"/>
    </source>
</evidence>
<feature type="region of interest" description="Disordered" evidence="6">
    <location>
        <begin position="66"/>
        <end position="90"/>
    </location>
</feature>
<gene>
    <name evidence="8" type="ORF">PENTCL1PPCAC_23642</name>
</gene>
<keyword evidence="9" id="KW-1185">Reference proteome</keyword>
<dbReference type="InterPro" id="IPR036855">
    <property type="entry name" value="Znf_CCCH_sf"/>
</dbReference>
<proteinExistence type="predicted"/>
<dbReference type="Pfam" id="PF00642">
    <property type="entry name" value="zf-CCCH"/>
    <property type="match status" value="1"/>
</dbReference>
<sequence>RMHASVASLSSSSELLQPVRHPQLLLQPAPRSALPSLASLRMQAPPPFAELASSSSTQQACTSFGASRKSSMSSSNGASSAHNSSRASCSNNGNNNFWKNPILYKTTMCDNWTVKKPCKYGARCWYAHGFGELRFVPRLDQLPEGVRDALFVEPALARAFFQEMTSLDAGYSSAASARGGSSSSSYASRSESRASMTSSSSSSVAGSCRHSMSPASTVSDSPPTNELEALLFSPPLAAAPSSYHHPSDRRANRWAPGAAWAEGAETPRASRVAPATVPLAKPLTTSDYRLFDASHPLAFDLSFLRE</sequence>
<dbReference type="GO" id="GO:0008270">
    <property type="term" value="F:zinc ion binding"/>
    <property type="evidence" value="ECO:0007669"/>
    <property type="project" value="UniProtKB-KW"/>
</dbReference>
<accession>A0AAV5U4U6</accession>
<dbReference type="SUPFAM" id="SSF90229">
    <property type="entry name" value="CCCH zinc finger"/>
    <property type="match status" value="1"/>
</dbReference>
<dbReference type="EMBL" id="BTSX01000005">
    <property type="protein sequence ID" value="GMT01468.1"/>
    <property type="molecule type" value="Genomic_DNA"/>
</dbReference>
<dbReference type="PROSITE" id="PS50103">
    <property type="entry name" value="ZF_C3H1"/>
    <property type="match status" value="1"/>
</dbReference>